<feature type="transmembrane region" description="Helical" evidence="8">
    <location>
        <begin position="684"/>
        <end position="705"/>
    </location>
</feature>
<evidence type="ECO:0000256" key="1">
    <source>
        <dbReference type="ARBA" id="ARBA00004651"/>
    </source>
</evidence>
<feature type="transmembrane region" description="Helical" evidence="8">
    <location>
        <begin position="555"/>
        <end position="577"/>
    </location>
</feature>
<evidence type="ECO:0000256" key="2">
    <source>
        <dbReference type="ARBA" id="ARBA00022475"/>
    </source>
</evidence>
<dbReference type="Gene3D" id="1.10.238.10">
    <property type="entry name" value="EF-hand"/>
    <property type="match status" value="1"/>
</dbReference>
<dbReference type="PROSITE" id="PS50096">
    <property type="entry name" value="IQ"/>
    <property type="match status" value="1"/>
</dbReference>
<keyword evidence="8" id="KW-0407">Ion channel</keyword>
<dbReference type="GO" id="GO:0019228">
    <property type="term" value="P:neuronal action potential"/>
    <property type="evidence" value="ECO:0007669"/>
    <property type="project" value="TreeGrafter"/>
</dbReference>
<dbReference type="Gene3D" id="1.10.287.70">
    <property type="match status" value="4"/>
</dbReference>
<dbReference type="InterPro" id="IPR043203">
    <property type="entry name" value="VGCC_Ca_Na"/>
</dbReference>
<feature type="transmembrane region" description="Helical" evidence="8">
    <location>
        <begin position="384"/>
        <end position="405"/>
    </location>
</feature>
<feature type="domain" description="Ion transport" evidence="10">
    <location>
        <begin position="939"/>
        <end position="1177"/>
    </location>
</feature>
<feature type="transmembrane region" description="Helical" evidence="8">
    <location>
        <begin position="1060"/>
        <end position="1088"/>
    </location>
</feature>
<dbReference type="PANTHER" id="PTHR10037">
    <property type="entry name" value="VOLTAGE-GATED CATION CHANNEL CALCIUM AND SODIUM"/>
    <property type="match status" value="1"/>
</dbReference>
<keyword evidence="5 8" id="KW-1133">Transmembrane helix</keyword>
<comment type="subcellular location">
    <subcellularLocation>
        <location evidence="1 8">Cell membrane</location>
        <topology evidence="1 8">Multi-pass membrane protein</topology>
    </subcellularLocation>
</comment>
<dbReference type="Gene3D" id="1.20.120.350">
    <property type="entry name" value="Voltage-gated potassium channels. Chain C"/>
    <property type="match status" value="4"/>
</dbReference>
<feature type="domain" description="Ion transport" evidence="10">
    <location>
        <begin position="4"/>
        <end position="267"/>
    </location>
</feature>
<evidence type="ECO:0000313" key="12">
    <source>
        <dbReference type="Proteomes" id="UP000694620"/>
    </source>
</evidence>
<dbReference type="InterPro" id="IPR044564">
    <property type="entry name" value="Na_chnl_inactivation_gate"/>
</dbReference>
<feature type="domain" description="Ion transport" evidence="10">
    <location>
        <begin position="351"/>
        <end position="581"/>
    </location>
</feature>
<dbReference type="GeneTree" id="ENSGT00940000167926"/>
<feature type="transmembrane region" description="Helical" evidence="8">
    <location>
        <begin position="970"/>
        <end position="989"/>
    </location>
</feature>
<dbReference type="PANTHER" id="PTHR10037:SF62">
    <property type="entry name" value="SODIUM CHANNEL PROTEIN 60E"/>
    <property type="match status" value="1"/>
</dbReference>
<evidence type="ECO:0000256" key="4">
    <source>
        <dbReference type="ARBA" id="ARBA00022737"/>
    </source>
</evidence>
<keyword evidence="8" id="KW-0739">Sodium transport</keyword>
<accession>A0A8C4XC68</accession>
<dbReference type="FunFam" id="1.20.120.350:FF:000068">
    <property type="entry name" value="Sodium channel protein"/>
    <property type="match status" value="1"/>
</dbReference>
<keyword evidence="9" id="KW-0175">Coiled coil</keyword>
<dbReference type="SUPFAM" id="SSF81324">
    <property type="entry name" value="Voltage-gated potassium channels"/>
    <property type="match status" value="4"/>
</dbReference>
<evidence type="ECO:0000313" key="11">
    <source>
        <dbReference type="Ensembl" id="ENSECRP00000020190.1"/>
    </source>
</evidence>
<evidence type="ECO:0000256" key="7">
    <source>
        <dbReference type="ARBA" id="ARBA00023157"/>
    </source>
</evidence>
<evidence type="ECO:0000256" key="5">
    <source>
        <dbReference type="ARBA" id="ARBA00022989"/>
    </source>
</evidence>
<organism evidence="11 12">
    <name type="scientific">Erpetoichthys calabaricus</name>
    <name type="common">Rope fish</name>
    <name type="synonym">Calamoichthys calabaricus</name>
    <dbReference type="NCBI Taxonomy" id="27687"/>
    <lineage>
        <taxon>Eukaryota</taxon>
        <taxon>Metazoa</taxon>
        <taxon>Chordata</taxon>
        <taxon>Craniata</taxon>
        <taxon>Vertebrata</taxon>
        <taxon>Euteleostomi</taxon>
        <taxon>Actinopterygii</taxon>
        <taxon>Polypteriformes</taxon>
        <taxon>Polypteridae</taxon>
        <taxon>Erpetoichthys</taxon>
    </lineage>
</organism>
<keyword evidence="2" id="KW-1003">Cell membrane</keyword>
<evidence type="ECO:0000256" key="6">
    <source>
        <dbReference type="ARBA" id="ARBA00023136"/>
    </source>
</evidence>
<keyword evidence="7" id="KW-1015">Disulfide bond</keyword>
<keyword evidence="3 8" id="KW-0812">Transmembrane</keyword>
<reference evidence="11" key="3">
    <citation type="submission" date="2025-09" db="UniProtKB">
        <authorList>
            <consortium name="Ensembl"/>
        </authorList>
    </citation>
    <scope>IDENTIFICATION</scope>
</reference>
<feature type="transmembrane region" description="Helical" evidence="8">
    <location>
        <begin position="477"/>
        <end position="497"/>
    </location>
</feature>
<evidence type="ECO:0000256" key="9">
    <source>
        <dbReference type="SAM" id="Coils"/>
    </source>
</evidence>
<dbReference type="PRINTS" id="PR00170">
    <property type="entry name" value="NACHANNEL"/>
</dbReference>
<feature type="transmembrane region" description="Helical" evidence="8">
    <location>
        <begin position="941"/>
        <end position="958"/>
    </location>
</feature>
<keyword evidence="8" id="KW-0915">Sodium</keyword>
<dbReference type="Proteomes" id="UP000694620">
    <property type="component" value="Chromosome 7"/>
</dbReference>
<comment type="caution">
    <text evidence="8">Lacks conserved residue(s) required for the propagation of feature annotation.</text>
</comment>
<feature type="transmembrane region" description="Helical" evidence="8">
    <location>
        <begin position="749"/>
        <end position="769"/>
    </location>
</feature>
<feature type="transmembrane region" description="Helical" evidence="8">
    <location>
        <begin position="54"/>
        <end position="72"/>
    </location>
</feature>
<dbReference type="InterPro" id="IPR001696">
    <property type="entry name" value="Na_channel_asu"/>
</dbReference>
<keyword evidence="8" id="KW-0851">Voltage-gated channel</keyword>
<dbReference type="CDD" id="cd13433">
    <property type="entry name" value="Na_channel_gate"/>
    <property type="match status" value="1"/>
</dbReference>
<proteinExistence type="inferred from homology"/>
<keyword evidence="8" id="KW-0406">Ion transport</keyword>
<dbReference type="InterPro" id="IPR027359">
    <property type="entry name" value="Volt_channel_dom_sf"/>
</dbReference>
<keyword evidence="8" id="KW-0894">Sodium channel</keyword>
<protein>
    <recommendedName>
        <fullName evidence="8">Sodium channel protein</fullName>
    </recommendedName>
</protein>
<evidence type="ECO:0000259" key="10">
    <source>
        <dbReference type="Pfam" id="PF00520"/>
    </source>
</evidence>
<feature type="transmembrane region" description="Helical" evidence="8">
    <location>
        <begin position="411"/>
        <end position="432"/>
    </location>
</feature>
<evidence type="ECO:0000256" key="3">
    <source>
        <dbReference type="ARBA" id="ARBA00022692"/>
    </source>
</evidence>
<feature type="transmembrane region" description="Helical" evidence="8">
    <location>
        <begin position="21"/>
        <end position="42"/>
    </location>
</feature>
<feature type="domain" description="Ion transport" evidence="10">
    <location>
        <begin position="646"/>
        <end position="889"/>
    </location>
</feature>
<feature type="transmembrane region" description="Helical" evidence="8">
    <location>
        <begin position="1141"/>
        <end position="1167"/>
    </location>
</feature>
<comment type="function">
    <text evidence="8">Mediates the voltage-dependent sodium ion permeability of excitable membranes. Assuming opened or closed conformations in response to the voltage difference across the membrane, the protein forms a sodium-selective channel through which Na(+) ions may pass in accordance with their electrochemical gradient.</text>
</comment>
<dbReference type="GO" id="GO:0086010">
    <property type="term" value="P:membrane depolarization during action potential"/>
    <property type="evidence" value="ECO:0007669"/>
    <property type="project" value="TreeGrafter"/>
</dbReference>
<name>A0A8C4XC68_ERPCA</name>
<dbReference type="InterPro" id="IPR005821">
    <property type="entry name" value="Ion_trans_dom"/>
</dbReference>
<dbReference type="GO" id="GO:0001518">
    <property type="term" value="C:voltage-gated sodium channel complex"/>
    <property type="evidence" value="ECO:0007669"/>
    <property type="project" value="UniProtKB-UniRule"/>
</dbReference>
<keyword evidence="6 8" id="KW-0472">Membrane</keyword>
<keyword evidence="4" id="KW-0677">Repeat</keyword>
<dbReference type="Ensembl" id="ENSECRT00000020627.1">
    <property type="protein sequence ID" value="ENSECRP00000020190.1"/>
    <property type="gene ID" value="ENSECRG00000013555.1"/>
</dbReference>
<evidence type="ECO:0000256" key="8">
    <source>
        <dbReference type="RuleBase" id="RU361132"/>
    </source>
</evidence>
<keyword evidence="12" id="KW-1185">Reference proteome</keyword>
<dbReference type="GO" id="GO:0005248">
    <property type="term" value="F:voltage-gated sodium channel activity"/>
    <property type="evidence" value="ECO:0007669"/>
    <property type="project" value="InterPro"/>
</dbReference>
<comment type="similarity">
    <text evidence="8">Belongs to the sodium channel (TC 1.A.1.10) family.</text>
</comment>
<keyword evidence="8" id="KW-0813">Transport</keyword>
<dbReference type="Pfam" id="PF00520">
    <property type="entry name" value="Ion_trans"/>
    <property type="match status" value="4"/>
</dbReference>
<feature type="transmembrane region" description="Helical" evidence="8">
    <location>
        <begin position="856"/>
        <end position="879"/>
    </location>
</feature>
<sequence>FSIFINMLLLAMNRNFLVADYIFTVIYSVEMTIKILARGFVFHRFSYLRNAWNWLDFTVIVLAYLTLAFPFIPGLSALRAFRALKMISLLPGLRTIISAIFKSAKLMMEVLLLMLFVLLVITLFGIQIFKGVLRRKCVRNLDPDVNVTYEQWSSFVQNKLQDDIDINVCGNASSTGRCPANYTCLSDVGLNPNSGFTSYDHFGWGFVTSFQLLTLDRWENCYHLILRSSGLYYVFFFTVIVMFASYYIVNLVLAVVASSYEKEFKRKEKIKKEQEEILELRRRKEKMVNNNLYFYSMTFRDPYDMELYSSVLMNFVGTLKTRLHEKLCSWTCCAPYLKMQEKLKKIMTHSLCEGCIICCIFLNTILLAIDYYKAPYSNFLNQGNTVLTAIFAIEAFLKILAFNLLPYLSNGWNAFDFIIVMLSFVDWGLTAANFKSFDISVIRSFRMLRVFKLAKSWKTLNVLITVIFASLKEMGNLTVIVVIVIYIFAVIGMQLVGKDYLNKAAFPDNQVPRWNFTSFYKSFLMVFRVICGEWVEPLYDCMRCSRIYFCIPLFFATYIIGNFLVLNLFLALLLNFFSGDTLTAKESNNSPPLSTHIKKLLTVIKLKRFSKHHSAKIQPNEAVEGSNVKLSQLLQLQSDDKYTHNNAKIQEILQYLDYFYTAFFNLEMLLKLIGLGAVQYFTNVWTLLDFLLVVNGWLSLLSSNIKAFSSLRSLRTLRALRPLRAISRWEGMRLVVNALIRSIPSISNVMLVCLVFWLIFGIVGVQIYGGKFYQCVDRNGQRLSVDIVNNVTECQANSDKGFKWVNTEINFDNIMSAYLALLQVSTFEGWMEIMASAADARGIDLQPQTDANVYSLLYFVAFIIVGTFFTLNLFIGVIIDNFNTVHKKSRKEGALVMLLTEDQRYLYDALKRLSKVKPIKQIPPPTNIFFLFFYKVVNHRYFEPATIILIVSNMLFMTSDHYEQTEVYSYVQNVINVLFTALFSVEAVLKILGLRLYYFTQAWNIFDILVIITSIIGNLLDSVATQIGFSPTMLRVLRLARLGRLLRLVRSLKGIRRLIFTLIISVPALFNIGILLFLVMFIYSILGMNLFRDLPRNGSINEIVNFETFANSMLLLFRLTTAAGWNDVLQQLLVSNVQPNIVCILFMSSYILISFIVIVNMYVAVILENFNQAQEQEMAGVTDDDIDMFYEVWSKYDPFASQFILYEQLSDFLDDLKPPMRIPKPNAVKLAALNLPVTNGNKLHCLDILRAMCCVIVGNVKETDPLKELQGNIVERMQKKFPIRNTMQTVTTTLMIRKEVKAAMTIQKAFRRWRKRQRLKLENMRAEKKSVHSKRLRRKASRKLQLCFSVINGKDGSRP</sequence>
<reference evidence="11" key="1">
    <citation type="submission" date="2021-06" db="EMBL/GenBank/DDBJ databases">
        <authorList>
            <consortium name="Wellcome Sanger Institute Data Sharing"/>
        </authorList>
    </citation>
    <scope>NUCLEOTIDE SEQUENCE [LARGE SCALE GENOMIC DNA]</scope>
</reference>
<feature type="transmembrane region" description="Helical" evidence="8">
    <location>
        <begin position="231"/>
        <end position="257"/>
    </location>
</feature>
<reference evidence="11" key="2">
    <citation type="submission" date="2025-08" db="UniProtKB">
        <authorList>
            <consortium name="Ensembl"/>
        </authorList>
    </citation>
    <scope>IDENTIFICATION</scope>
</reference>
<feature type="transmembrane region" description="Helical" evidence="8">
    <location>
        <begin position="346"/>
        <end position="372"/>
    </location>
</feature>
<feature type="coiled-coil region" evidence="9">
    <location>
        <begin position="257"/>
        <end position="290"/>
    </location>
</feature>
<feature type="transmembrane region" description="Helical" evidence="8">
    <location>
        <begin position="110"/>
        <end position="129"/>
    </location>
</feature>